<dbReference type="EMBL" id="JAPZVI010000004">
    <property type="protein sequence ID" value="MCZ8401565.1"/>
    <property type="molecule type" value="Genomic_DNA"/>
</dbReference>
<dbReference type="Pfam" id="PF07228">
    <property type="entry name" value="SpoIIE"/>
    <property type="match status" value="1"/>
</dbReference>
<evidence type="ECO:0000256" key="2">
    <source>
        <dbReference type="SAM" id="Phobius"/>
    </source>
</evidence>
<dbReference type="PROSITE" id="PS50885">
    <property type="entry name" value="HAMP"/>
    <property type="match status" value="1"/>
</dbReference>
<dbReference type="GO" id="GO:0016020">
    <property type="term" value="C:membrane"/>
    <property type="evidence" value="ECO:0007669"/>
    <property type="project" value="InterPro"/>
</dbReference>
<dbReference type="PANTHER" id="PTHR43156:SF9">
    <property type="entry name" value="HAMP DOMAIN-CONTAINING PROTEIN"/>
    <property type="match status" value="1"/>
</dbReference>
<dbReference type="KEGG" id="axx:ERS451415_00582"/>
<accession>A0A0D6FRY0</accession>
<keyword evidence="2" id="KW-0472">Membrane</keyword>
<dbReference type="InterPro" id="IPR052016">
    <property type="entry name" value="Bact_Sigma-Reg"/>
</dbReference>
<dbReference type="SMART" id="SM00304">
    <property type="entry name" value="HAMP"/>
    <property type="match status" value="1"/>
</dbReference>
<dbReference type="PANTHER" id="PTHR43156">
    <property type="entry name" value="STAGE II SPORULATION PROTEIN E-RELATED"/>
    <property type="match status" value="1"/>
</dbReference>
<keyword evidence="1 3" id="KW-0378">Hydrolase</keyword>
<dbReference type="SUPFAM" id="SSF158472">
    <property type="entry name" value="HAMP domain-like"/>
    <property type="match status" value="1"/>
</dbReference>
<dbReference type="Pfam" id="PF00672">
    <property type="entry name" value="HAMP"/>
    <property type="match status" value="1"/>
</dbReference>
<dbReference type="eggNOG" id="COG3850">
    <property type="taxonomic scope" value="Bacteria"/>
</dbReference>
<dbReference type="InterPro" id="IPR003660">
    <property type="entry name" value="HAMP_dom"/>
</dbReference>
<dbReference type="InterPro" id="IPR001932">
    <property type="entry name" value="PPM-type_phosphatase-like_dom"/>
</dbReference>
<keyword evidence="2" id="KW-1133">Transmembrane helix</keyword>
<dbReference type="AlphaFoldDB" id="A0A0D6FRY0"/>
<dbReference type="Gene3D" id="3.60.40.10">
    <property type="entry name" value="PPM-type phosphatase domain"/>
    <property type="match status" value="1"/>
</dbReference>
<dbReference type="InterPro" id="IPR036457">
    <property type="entry name" value="PPM-type-like_dom_sf"/>
</dbReference>
<dbReference type="EC" id="3.1.3.16" evidence="3"/>
<feature type="transmembrane region" description="Helical" evidence="2">
    <location>
        <begin position="313"/>
        <end position="336"/>
    </location>
</feature>
<dbReference type="Gene3D" id="6.10.340.10">
    <property type="match status" value="1"/>
</dbReference>
<dbReference type="SMART" id="SM00331">
    <property type="entry name" value="PP2C_SIG"/>
    <property type="match status" value="1"/>
</dbReference>
<organism evidence="3 4">
    <name type="scientific">Alcaligenes xylosoxydans xylosoxydans</name>
    <name type="common">Achromobacter xylosoxidans</name>
    <dbReference type="NCBI Taxonomy" id="85698"/>
    <lineage>
        <taxon>Bacteria</taxon>
        <taxon>Pseudomonadati</taxon>
        <taxon>Pseudomonadota</taxon>
        <taxon>Betaproteobacteria</taxon>
        <taxon>Burkholderiales</taxon>
        <taxon>Alcaligenaceae</taxon>
        <taxon>Achromobacter</taxon>
    </lineage>
</organism>
<evidence type="ECO:0000313" key="4">
    <source>
        <dbReference type="Proteomes" id="UP001141992"/>
    </source>
</evidence>
<sequence>MAKWGLRKKSLMALLLACLVALAPAALIGWQVLDGVRDHFGRAFADNFTQLNRQRILAPVSRELALSQRLADSEVTRRWLRNESDPAARELFFREADGYRRDLLGRAYFIASAATGHYYFNDDQPLSEAPRYTLSRQAADDGWFYNSLKAGARYNINVNPDLKLKTTRVWINVQVRDGDKVIGLTGAGLDVGGFLRDFVNSGQPGVTPIIVDEDGAIQAHMDPTLIAYNSGASGTQGASGRGMVFNLLDPGSGRDELRSALHAAQADPQSVQSAWVSIDGVRQLVSVAYMPELHWHVLTVVDLGAARVLDTDWLWPAAIGLVLLFAALLLCFGYAIERLMLRPLRRLQQSARAIANGSYDVRLPPGGQDEIGDLSRAFGVMADKVRQHTAELESKVRERTSELEDANRAMAAAHKKIGDSIDYASLIQRAILPDRQLTQSLGAHHFVLWKPRDVVGGDFYVFRSDGANCLLGIMDCAGHGVPGALMTMLARAAIDLAITEAGPADPAGILTRTDSAIRAMLADAQLPRALATNTDAGLVYIDRQSGSLRYAGAKISLYASDGETLREVPGGKRALGDKRIGTYQNIELRMEPGWTYYLATDGFLDQAGGEHGFGFGNTRFAEMLKRHARQPLTDQAAAFTEALARYQGEMPQRDDITLLSFRFE</sequence>
<proteinExistence type="predicted"/>
<dbReference type="GO" id="GO:0004722">
    <property type="term" value="F:protein serine/threonine phosphatase activity"/>
    <property type="evidence" value="ECO:0007669"/>
    <property type="project" value="UniProtKB-EC"/>
</dbReference>
<dbReference type="Proteomes" id="UP001141992">
    <property type="component" value="Unassembled WGS sequence"/>
</dbReference>
<protein>
    <submittedName>
        <fullName evidence="3">Biofilm regulation protein phosphatase SiaA</fullName>
        <ecNumber evidence="3">3.1.3.16</ecNumber>
    </submittedName>
</protein>
<dbReference type="GO" id="GO:0007165">
    <property type="term" value="P:signal transduction"/>
    <property type="evidence" value="ECO:0007669"/>
    <property type="project" value="InterPro"/>
</dbReference>
<gene>
    <name evidence="3" type="primary">siaA</name>
    <name evidence="3" type="ORF">O9570_08925</name>
</gene>
<evidence type="ECO:0000313" key="3">
    <source>
        <dbReference type="EMBL" id="MCZ8401565.1"/>
    </source>
</evidence>
<comment type="caution">
    <text evidence="3">The sequence shown here is derived from an EMBL/GenBank/DDBJ whole genome shotgun (WGS) entry which is preliminary data.</text>
</comment>
<dbReference type="CDD" id="cd06225">
    <property type="entry name" value="HAMP"/>
    <property type="match status" value="1"/>
</dbReference>
<evidence type="ECO:0000256" key="1">
    <source>
        <dbReference type="ARBA" id="ARBA00022801"/>
    </source>
</evidence>
<reference evidence="3" key="1">
    <citation type="submission" date="2022-12" db="EMBL/GenBank/DDBJ databases">
        <authorList>
            <person name="Voronina O.L."/>
            <person name="Kunda M.S."/>
            <person name="Ryzhova N."/>
            <person name="Aksenova E.I."/>
        </authorList>
    </citation>
    <scope>NUCLEOTIDE SEQUENCE</scope>
    <source>
        <strain evidence="3">SCCH136:Ach223948</strain>
    </source>
</reference>
<keyword evidence="2" id="KW-0812">Transmembrane</keyword>
<dbReference type="RefSeq" id="WP_024067650.1">
    <property type="nucleotide sequence ID" value="NZ_CABIYZ010000003.1"/>
</dbReference>
<dbReference type="eggNOG" id="COG2208">
    <property type="taxonomic scope" value="Bacteria"/>
</dbReference>
<name>A0A0D6FRY0_ALCXX</name>
<dbReference type="NCBIfam" id="NF038263">
    <property type="entry name" value="prot_phos_SiaA"/>
    <property type="match status" value="1"/>
</dbReference>